<feature type="transmembrane region" description="Helical" evidence="1">
    <location>
        <begin position="20"/>
        <end position="45"/>
    </location>
</feature>
<proteinExistence type="predicted"/>
<evidence type="ECO:0000256" key="1">
    <source>
        <dbReference type="SAM" id="Phobius"/>
    </source>
</evidence>
<feature type="transmembrane region" description="Helical" evidence="1">
    <location>
        <begin position="51"/>
        <end position="69"/>
    </location>
</feature>
<sequence length="151" mass="17643">MDAIKRAEAINGERDNMISLKFIVFFLIFIIAVHALALVNYWYWTYQWLDIPMHFLGGFWTAMVFFWLYQKTQNFALPTIINCLSFVALIGVLLEFIEFFYDVFISSRGYVGFLQLGAADTMTDLFFDLLGAFVFVIIYKVIANKKVIRNQ</sequence>
<keyword evidence="1" id="KW-0812">Transmembrane</keyword>
<dbReference type="InterPro" id="IPR014509">
    <property type="entry name" value="YjdF-like"/>
</dbReference>
<keyword evidence="1" id="KW-0472">Membrane</keyword>
<evidence type="ECO:0000313" key="2">
    <source>
        <dbReference type="EMBL" id="PIY59535.1"/>
    </source>
</evidence>
<dbReference type="AlphaFoldDB" id="A0A2M7Q8Y6"/>
<evidence type="ECO:0008006" key="4">
    <source>
        <dbReference type="Google" id="ProtNLM"/>
    </source>
</evidence>
<dbReference type="EMBL" id="PFKZ01000050">
    <property type="protein sequence ID" value="PIY59535.1"/>
    <property type="molecule type" value="Genomic_DNA"/>
</dbReference>
<evidence type="ECO:0000313" key="3">
    <source>
        <dbReference type="Proteomes" id="UP000230363"/>
    </source>
</evidence>
<organism evidence="2 3">
    <name type="scientific">Candidatus Wolfebacteria bacterium CG_4_10_14_0_8_um_filter_37_11</name>
    <dbReference type="NCBI Taxonomy" id="1975062"/>
    <lineage>
        <taxon>Bacteria</taxon>
        <taxon>Candidatus Wolfeibacteriota</taxon>
    </lineage>
</organism>
<dbReference type="Proteomes" id="UP000230363">
    <property type="component" value="Unassembled WGS sequence"/>
</dbReference>
<feature type="transmembrane region" description="Helical" evidence="1">
    <location>
        <begin position="81"/>
        <end position="105"/>
    </location>
</feature>
<gene>
    <name evidence="2" type="ORF">COY96_01295</name>
</gene>
<name>A0A2M7Q8Y6_9BACT</name>
<protein>
    <recommendedName>
        <fullName evidence="4">DUF2809 domain-containing protein</fullName>
    </recommendedName>
</protein>
<reference evidence="3" key="1">
    <citation type="submission" date="2017-09" db="EMBL/GenBank/DDBJ databases">
        <title>Depth-based differentiation of microbial function through sediment-hosted aquifers and enrichment of novel symbionts in the deep terrestrial subsurface.</title>
        <authorList>
            <person name="Probst A.J."/>
            <person name="Ladd B."/>
            <person name="Jarett J.K."/>
            <person name="Geller-Mcgrath D.E."/>
            <person name="Sieber C.M.K."/>
            <person name="Emerson J.B."/>
            <person name="Anantharaman K."/>
            <person name="Thomas B.C."/>
            <person name="Malmstrom R."/>
            <person name="Stieglmeier M."/>
            <person name="Klingl A."/>
            <person name="Woyke T."/>
            <person name="Ryan C.M."/>
            <person name="Banfield J.F."/>
        </authorList>
    </citation>
    <scope>NUCLEOTIDE SEQUENCE [LARGE SCALE GENOMIC DNA]</scope>
</reference>
<accession>A0A2M7Q8Y6</accession>
<keyword evidence="1" id="KW-1133">Transmembrane helix</keyword>
<comment type="caution">
    <text evidence="2">The sequence shown here is derived from an EMBL/GenBank/DDBJ whole genome shotgun (WGS) entry which is preliminary data.</text>
</comment>
<dbReference type="Pfam" id="PF09997">
    <property type="entry name" value="DUF2238"/>
    <property type="match status" value="1"/>
</dbReference>
<feature type="transmembrane region" description="Helical" evidence="1">
    <location>
        <begin position="125"/>
        <end position="142"/>
    </location>
</feature>